<gene>
    <name evidence="3" type="ORF">Mterra_00562</name>
</gene>
<reference evidence="3 4" key="1">
    <citation type="submission" date="2018-08" db="EMBL/GenBank/DDBJ databases">
        <title>Meiothermus terrae DSM 26712 genome sequencing project.</title>
        <authorList>
            <person name="Da Costa M.S."/>
            <person name="Albuquerque L."/>
            <person name="Raposo P."/>
            <person name="Froufe H.J.C."/>
            <person name="Barroso C.S."/>
            <person name="Egas C."/>
        </authorList>
    </citation>
    <scope>NUCLEOTIDE SEQUENCE [LARGE SCALE GENOMIC DNA]</scope>
    <source>
        <strain evidence="3 4">DSM 26712</strain>
    </source>
</reference>
<feature type="transmembrane region" description="Helical" evidence="1">
    <location>
        <begin position="109"/>
        <end position="130"/>
    </location>
</feature>
<name>A0A399F2T8_9DEIN</name>
<feature type="transmembrane region" description="Helical" evidence="1">
    <location>
        <begin position="70"/>
        <end position="89"/>
    </location>
</feature>
<accession>A0A399F2T8</accession>
<dbReference type="OrthoDB" id="3078181at2"/>
<comment type="caution">
    <text evidence="3">The sequence shown here is derived from an EMBL/GenBank/DDBJ whole genome shotgun (WGS) entry which is preliminary data.</text>
</comment>
<dbReference type="Pfam" id="PF02517">
    <property type="entry name" value="Rce1-like"/>
    <property type="match status" value="1"/>
</dbReference>
<evidence type="ECO:0000313" key="4">
    <source>
        <dbReference type="Proteomes" id="UP000265715"/>
    </source>
</evidence>
<evidence type="ECO:0000313" key="3">
    <source>
        <dbReference type="EMBL" id="RIH90330.1"/>
    </source>
</evidence>
<keyword evidence="1" id="KW-1133">Transmembrane helix</keyword>
<feature type="transmembrane region" description="Helical" evidence="1">
    <location>
        <begin position="151"/>
        <end position="178"/>
    </location>
</feature>
<feature type="transmembrane region" description="Helical" evidence="1">
    <location>
        <begin position="228"/>
        <end position="244"/>
    </location>
</feature>
<protein>
    <recommendedName>
        <fullName evidence="2">CAAX prenyl protease 2/Lysostaphin resistance protein A-like domain-containing protein</fullName>
    </recommendedName>
</protein>
<sequence length="261" mass="29594">MRTFALVTFCAATVLLIPLEAFLPGSVAFGLSAWAVWQSRDAAFRRRMGVLLGCILLLALAPISTDTRPVKFLTLGLPFLAVIALPPLLLRRSDPGLLSFHLWPRRFSWVEFGYVLLSVPLAWAAFRLYFGVLSPEVPFNWKLPPEPASGPLLTLFAGINLVGVWDELFFVNTCFALLRSLFPFWSANLAQSVVYTSVLYDMAFQGWGPLFVFFLALTQGVMFERSRVLVYVLVVHLIVDYFLFQEIVEAYYPDFSVWWHP</sequence>
<feature type="domain" description="CAAX prenyl protease 2/Lysostaphin resistance protein A-like" evidence="2">
    <location>
        <begin position="150"/>
        <end position="241"/>
    </location>
</feature>
<dbReference type="Proteomes" id="UP000265715">
    <property type="component" value="Unassembled WGS sequence"/>
</dbReference>
<keyword evidence="4" id="KW-1185">Reference proteome</keyword>
<feature type="transmembrane region" description="Helical" evidence="1">
    <location>
        <begin position="45"/>
        <end position="63"/>
    </location>
</feature>
<feature type="transmembrane region" description="Helical" evidence="1">
    <location>
        <begin position="198"/>
        <end position="216"/>
    </location>
</feature>
<keyword evidence="1" id="KW-0812">Transmembrane</keyword>
<dbReference type="RefSeq" id="WP_119313786.1">
    <property type="nucleotide sequence ID" value="NZ_QXDL01000012.1"/>
</dbReference>
<dbReference type="InterPro" id="IPR003675">
    <property type="entry name" value="Rce1/LyrA-like_dom"/>
</dbReference>
<dbReference type="EMBL" id="QXDL01000012">
    <property type="protein sequence ID" value="RIH90330.1"/>
    <property type="molecule type" value="Genomic_DNA"/>
</dbReference>
<keyword evidence="1" id="KW-0472">Membrane</keyword>
<dbReference type="GO" id="GO:0004175">
    <property type="term" value="F:endopeptidase activity"/>
    <property type="evidence" value="ECO:0007669"/>
    <property type="project" value="UniProtKB-ARBA"/>
</dbReference>
<proteinExistence type="predicted"/>
<evidence type="ECO:0000259" key="2">
    <source>
        <dbReference type="Pfam" id="PF02517"/>
    </source>
</evidence>
<organism evidence="3 4">
    <name type="scientific">Calidithermus terrae</name>
    <dbReference type="NCBI Taxonomy" id="1408545"/>
    <lineage>
        <taxon>Bacteria</taxon>
        <taxon>Thermotogati</taxon>
        <taxon>Deinococcota</taxon>
        <taxon>Deinococci</taxon>
        <taxon>Thermales</taxon>
        <taxon>Thermaceae</taxon>
        <taxon>Calidithermus</taxon>
    </lineage>
</organism>
<evidence type="ECO:0000256" key="1">
    <source>
        <dbReference type="SAM" id="Phobius"/>
    </source>
</evidence>
<dbReference type="GO" id="GO:0080120">
    <property type="term" value="P:CAAX-box protein maturation"/>
    <property type="evidence" value="ECO:0007669"/>
    <property type="project" value="UniProtKB-ARBA"/>
</dbReference>
<dbReference type="AlphaFoldDB" id="A0A399F2T8"/>